<organism evidence="1">
    <name type="scientific">marine sediment metagenome</name>
    <dbReference type="NCBI Taxonomy" id="412755"/>
    <lineage>
        <taxon>unclassified sequences</taxon>
        <taxon>metagenomes</taxon>
        <taxon>ecological metagenomes</taxon>
    </lineage>
</organism>
<evidence type="ECO:0000313" key="1">
    <source>
        <dbReference type="EMBL" id="KKM65568.1"/>
    </source>
</evidence>
<proteinExistence type="predicted"/>
<comment type="caution">
    <text evidence="1">The sequence shown here is derived from an EMBL/GenBank/DDBJ whole genome shotgun (WGS) entry which is preliminary data.</text>
</comment>
<reference evidence="1" key="1">
    <citation type="journal article" date="2015" name="Nature">
        <title>Complex archaea that bridge the gap between prokaryotes and eukaryotes.</title>
        <authorList>
            <person name="Spang A."/>
            <person name="Saw J.H."/>
            <person name="Jorgensen S.L."/>
            <person name="Zaremba-Niedzwiedzka K."/>
            <person name="Martijn J."/>
            <person name="Lind A.E."/>
            <person name="van Eijk R."/>
            <person name="Schleper C."/>
            <person name="Guy L."/>
            <person name="Ettema T.J."/>
        </authorList>
    </citation>
    <scope>NUCLEOTIDE SEQUENCE</scope>
</reference>
<sequence length="112" mass="12662">MKLAHLQEVKYAEPNIIHLTGIFSTGVEGEYTEPDVTIVIKRGKTASHVYHDTTLSVVQSVQGGKIAEKIVQPDMTARLNRDPKGWFLNGYGFTTTKEYDTWVLFDPNYDTK</sequence>
<protein>
    <submittedName>
        <fullName evidence="1">Uncharacterized protein</fullName>
    </submittedName>
</protein>
<name>A0A0F9J7N5_9ZZZZ</name>
<dbReference type="AlphaFoldDB" id="A0A0F9J7N5"/>
<dbReference type="EMBL" id="LAZR01010704">
    <property type="protein sequence ID" value="KKM65568.1"/>
    <property type="molecule type" value="Genomic_DNA"/>
</dbReference>
<accession>A0A0F9J7N5</accession>
<gene>
    <name evidence="1" type="ORF">LCGC14_1490030</name>
</gene>